<dbReference type="PANTHER" id="PTHR21137">
    <property type="entry name" value="ODORANT RECEPTOR"/>
    <property type="match status" value="1"/>
</dbReference>
<evidence type="ECO:0000256" key="10">
    <source>
        <dbReference type="ARBA" id="ARBA00038679"/>
    </source>
</evidence>
<keyword evidence="2" id="KW-1003">Cell membrane</keyword>
<feature type="transmembrane region" description="Helical" evidence="11">
    <location>
        <begin position="206"/>
        <end position="225"/>
    </location>
</feature>
<reference evidence="12" key="1">
    <citation type="submission" date="2025-08" db="UniProtKB">
        <authorList>
            <consortium name="RefSeq"/>
        </authorList>
    </citation>
    <scope>IDENTIFICATION</scope>
</reference>
<name>A0A6P4FRZ3_DRORH</name>
<dbReference type="GO" id="GO:0007165">
    <property type="term" value="P:signal transduction"/>
    <property type="evidence" value="ECO:0007669"/>
    <property type="project" value="UniProtKB-KW"/>
</dbReference>
<keyword evidence="4 11" id="KW-0812">Transmembrane</keyword>
<keyword evidence="6 11" id="KW-1133">Transmembrane helix</keyword>
<evidence type="ECO:0000313" key="12">
    <source>
        <dbReference type="RefSeq" id="XP_016992274.1"/>
    </source>
</evidence>
<feature type="transmembrane region" description="Helical" evidence="11">
    <location>
        <begin position="180"/>
        <end position="199"/>
    </location>
</feature>
<dbReference type="AlphaFoldDB" id="A0A6P4FRZ3"/>
<feature type="transmembrane region" description="Helical" evidence="11">
    <location>
        <begin position="140"/>
        <end position="160"/>
    </location>
</feature>
<keyword evidence="5" id="KW-0552">Olfaction</keyword>
<evidence type="ECO:0000256" key="2">
    <source>
        <dbReference type="ARBA" id="ARBA00022475"/>
    </source>
</evidence>
<organism evidence="12">
    <name type="scientific">Drosophila rhopaloa</name>
    <name type="common">Fruit fly</name>
    <dbReference type="NCBI Taxonomy" id="1041015"/>
    <lineage>
        <taxon>Eukaryota</taxon>
        <taxon>Metazoa</taxon>
        <taxon>Ecdysozoa</taxon>
        <taxon>Arthropoda</taxon>
        <taxon>Hexapoda</taxon>
        <taxon>Insecta</taxon>
        <taxon>Pterygota</taxon>
        <taxon>Neoptera</taxon>
        <taxon>Endopterygota</taxon>
        <taxon>Diptera</taxon>
        <taxon>Brachycera</taxon>
        <taxon>Muscomorpha</taxon>
        <taxon>Ephydroidea</taxon>
        <taxon>Drosophilidae</taxon>
        <taxon>Drosophila</taxon>
        <taxon>Sophophora</taxon>
    </lineage>
</organism>
<dbReference type="GO" id="GO:0005886">
    <property type="term" value="C:plasma membrane"/>
    <property type="evidence" value="ECO:0007669"/>
    <property type="project" value="UniProtKB-SubCell"/>
</dbReference>
<dbReference type="GeneID" id="108054035"/>
<keyword evidence="7 11" id="KW-0472">Membrane</keyword>
<evidence type="ECO:0000256" key="9">
    <source>
        <dbReference type="ARBA" id="ARBA00023224"/>
    </source>
</evidence>
<keyword evidence="8 12" id="KW-0675">Receptor</keyword>
<evidence type="ECO:0000256" key="6">
    <source>
        <dbReference type="ARBA" id="ARBA00022989"/>
    </source>
</evidence>
<dbReference type="GO" id="GO:0005549">
    <property type="term" value="F:odorant binding"/>
    <property type="evidence" value="ECO:0007669"/>
    <property type="project" value="InterPro"/>
</dbReference>
<dbReference type="Pfam" id="PF02949">
    <property type="entry name" value="7tm_6"/>
    <property type="match status" value="1"/>
</dbReference>
<keyword evidence="3" id="KW-0716">Sensory transduction</keyword>
<dbReference type="InterPro" id="IPR004117">
    <property type="entry name" value="7tm6_olfct_rcpt"/>
</dbReference>
<evidence type="ECO:0000256" key="3">
    <source>
        <dbReference type="ARBA" id="ARBA00022606"/>
    </source>
</evidence>
<evidence type="ECO:0000256" key="7">
    <source>
        <dbReference type="ARBA" id="ARBA00023136"/>
    </source>
</evidence>
<comment type="subcellular location">
    <subcellularLocation>
        <location evidence="1">Cell membrane</location>
        <topology evidence="1">Multi-pass membrane protein</topology>
    </subcellularLocation>
</comment>
<dbReference type="RefSeq" id="XP_016992274.1">
    <property type="nucleotide sequence ID" value="XM_017136785.1"/>
</dbReference>
<feature type="transmembrane region" description="Helical" evidence="11">
    <location>
        <begin position="40"/>
        <end position="61"/>
    </location>
</feature>
<evidence type="ECO:0000256" key="4">
    <source>
        <dbReference type="ARBA" id="ARBA00022692"/>
    </source>
</evidence>
<sequence length="326" mass="37458">MQLHDYMKYIDLACWLGFSPRFQWTGRPTNGKPYTLEKRALFVLGVSCAIYQLFAQFIHWYQNGRMAEETTAFVTQISETCGALTLTSVGFAHIYALIRNRHLIESVFQELQEIYPRARDRHYRCQHYFDLAMLIMKIEFVLFMAFLVYYNSAPILLLLWEYQQRQELSFTLQANTWFPWKVHGSAIGFGVAVLIIILISTVDVAFAIVAVHLVCIFVFQLKLHYDGLASQLLNLDSRQPDANQQLRNVIAYHSCILQITEQINHILNPLFMTSLVGSTIAICMTSAAILLLDLASAFKYINNLAAFVLYHFVICYLGTEVTSADY</sequence>
<dbReference type="RefSeq" id="XP_016992274.2">
    <property type="nucleotide sequence ID" value="XM_017136785.2"/>
</dbReference>
<evidence type="ECO:0000256" key="5">
    <source>
        <dbReference type="ARBA" id="ARBA00022725"/>
    </source>
</evidence>
<protein>
    <submittedName>
        <fullName evidence="12">Odorant receptor 69a</fullName>
    </submittedName>
</protein>
<gene>
    <name evidence="12" type="primary">LOC108054035</name>
</gene>
<evidence type="ECO:0000256" key="1">
    <source>
        <dbReference type="ARBA" id="ARBA00004651"/>
    </source>
</evidence>
<proteinExistence type="predicted"/>
<comment type="subunit">
    <text evidence="10">Interacts with Orco. Complexes exist early in the endomembrane system in olfactory sensory neurons (OSNs), coupling these complexes to the conserved ciliary trafficking pathway.</text>
</comment>
<evidence type="ECO:0000256" key="8">
    <source>
        <dbReference type="ARBA" id="ARBA00023170"/>
    </source>
</evidence>
<dbReference type="OrthoDB" id="6617147at2759"/>
<dbReference type="PANTHER" id="PTHR21137:SF44">
    <property type="entry name" value="ODORANT RECEPTOR 13A-RELATED"/>
    <property type="match status" value="1"/>
</dbReference>
<feature type="transmembrane region" description="Helical" evidence="11">
    <location>
        <begin position="270"/>
        <end position="293"/>
    </location>
</feature>
<feature type="transmembrane region" description="Helical" evidence="11">
    <location>
        <begin position="73"/>
        <end position="98"/>
    </location>
</feature>
<accession>A0A6P4FRZ3</accession>
<evidence type="ECO:0000256" key="11">
    <source>
        <dbReference type="SAM" id="Phobius"/>
    </source>
</evidence>
<dbReference type="GO" id="GO:0004984">
    <property type="term" value="F:olfactory receptor activity"/>
    <property type="evidence" value="ECO:0007669"/>
    <property type="project" value="InterPro"/>
</dbReference>
<keyword evidence="9" id="KW-0807">Transducer</keyword>
<feature type="transmembrane region" description="Helical" evidence="11">
    <location>
        <begin position="300"/>
        <end position="319"/>
    </location>
</feature>